<sequence>MLSLVLALSLHTVINTSPISLQQPVAKQSSLAAMSSHSAGQTERTFPVSLYLPTDPPPPGRAIAINRNLKYLLAQRTTNYYHASPSQQKNIQLVAQRLNGIVVRPGEVFSYNRRLGPYTQQNGYHWGRAFSGDRIVPSMGGGVCQGASTLYSALLRTGLPIVERHNHSLLVPYLPAGEDATVSMSSGMDFRFKNNHSSPILITAQAYPKERLLTVALWGAQPPKVVSVHHKVLAYYTHKTIRKHTAHDDDDDDETVVAPGQDGGKVSTWLEIKTDRGNQKKYVGTDTYYPSPRIIAVGSDD</sequence>
<dbReference type="Proteomes" id="UP001164803">
    <property type="component" value="Chromosome"/>
</dbReference>
<dbReference type="InterPro" id="IPR007391">
    <property type="entry name" value="Vancomycin_resist_VanW"/>
</dbReference>
<dbReference type="InterPro" id="IPR052913">
    <property type="entry name" value="Glycopeptide_resist_protein"/>
</dbReference>
<protein>
    <submittedName>
        <fullName evidence="2">VanW family protein</fullName>
    </submittedName>
</protein>
<reference evidence="2" key="1">
    <citation type="submission" date="2022-08" db="EMBL/GenBank/DDBJ databases">
        <title>Alicyclobacillus dauci DSM2870, complete genome.</title>
        <authorList>
            <person name="Wang Q."/>
            <person name="Cai R."/>
            <person name="Wang Z."/>
        </authorList>
    </citation>
    <scope>NUCLEOTIDE SEQUENCE</scope>
    <source>
        <strain evidence="2">DSM 28700</strain>
    </source>
</reference>
<accession>A0ABY6Z0P6</accession>
<dbReference type="EMBL" id="CP104064">
    <property type="protein sequence ID" value="WAH36292.1"/>
    <property type="molecule type" value="Genomic_DNA"/>
</dbReference>
<name>A0ABY6Z0P6_9BACL</name>
<organism evidence="2 3">
    <name type="scientific">Alicyclobacillus dauci</name>
    <dbReference type="NCBI Taxonomy" id="1475485"/>
    <lineage>
        <taxon>Bacteria</taxon>
        <taxon>Bacillati</taxon>
        <taxon>Bacillota</taxon>
        <taxon>Bacilli</taxon>
        <taxon>Bacillales</taxon>
        <taxon>Alicyclobacillaceae</taxon>
        <taxon>Alicyclobacillus</taxon>
    </lineage>
</organism>
<evidence type="ECO:0000256" key="1">
    <source>
        <dbReference type="SAM" id="MobiDB-lite"/>
    </source>
</evidence>
<feature type="region of interest" description="Disordered" evidence="1">
    <location>
        <begin position="243"/>
        <end position="269"/>
    </location>
</feature>
<keyword evidence="3" id="KW-1185">Reference proteome</keyword>
<dbReference type="Pfam" id="PF04294">
    <property type="entry name" value="VanW"/>
    <property type="match status" value="1"/>
</dbReference>
<dbReference type="PANTHER" id="PTHR35788">
    <property type="entry name" value="EXPORTED PROTEIN-RELATED"/>
    <property type="match status" value="1"/>
</dbReference>
<proteinExistence type="predicted"/>
<dbReference type="RefSeq" id="WP_268043617.1">
    <property type="nucleotide sequence ID" value="NZ_CP104064.1"/>
</dbReference>
<evidence type="ECO:0000313" key="2">
    <source>
        <dbReference type="EMBL" id="WAH36292.1"/>
    </source>
</evidence>
<evidence type="ECO:0000313" key="3">
    <source>
        <dbReference type="Proteomes" id="UP001164803"/>
    </source>
</evidence>
<gene>
    <name evidence="2" type="ORF">NZD86_18980</name>
</gene>
<dbReference type="PANTHER" id="PTHR35788:SF1">
    <property type="entry name" value="EXPORTED PROTEIN"/>
    <property type="match status" value="1"/>
</dbReference>